<evidence type="ECO:0000256" key="2">
    <source>
        <dbReference type="ARBA" id="ARBA00022917"/>
    </source>
</evidence>
<dbReference type="PANTHER" id="PTHR20982">
    <property type="entry name" value="RIBOSOME RECYCLING FACTOR"/>
    <property type="match status" value="1"/>
</dbReference>
<dbReference type="Gene3D" id="1.10.132.20">
    <property type="entry name" value="Ribosome-recycling factor"/>
    <property type="match status" value="1"/>
</dbReference>
<feature type="coiled-coil region" evidence="4">
    <location>
        <begin position="140"/>
        <end position="167"/>
    </location>
</feature>
<keyword evidence="4" id="KW-0175">Coiled coil</keyword>
<dbReference type="EMBL" id="BAAFGK010000002">
    <property type="protein sequence ID" value="GAB0056350.1"/>
    <property type="molecule type" value="Genomic_DNA"/>
</dbReference>
<dbReference type="InterPro" id="IPR002661">
    <property type="entry name" value="Ribosome_recyc_fac"/>
</dbReference>
<dbReference type="Gene3D" id="3.30.1360.40">
    <property type="match status" value="1"/>
</dbReference>
<proteinExistence type="inferred from homology"/>
<dbReference type="Pfam" id="PF01765">
    <property type="entry name" value="RRF"/>
    <property type="match status" value="1"/>
</dbReference>
<gene>
    <name evidence="3 6" type="primary">frr</name>
    <name evidence="6" type="ORF">SIID45300_00656</name>
</gene>
<evidence type="ECO:0000259" key="5">
    <source>
        <dbReference type="Pfam" id="PF01765"/>
    </source>
</evidence>
<comment type="subcellular location">
    <subcellularLocation>
        <location evidence="3">Cytoplasm</location>
    </subcellularLocation>
</comment>
<comment type="similarity">
    <text evidence="1 3">Belongs to the RRF family.</text>
</comment>
<keyword evidence="3" id="KW-0963">Cytoplasm</keyword>
<accession>A0ABQ0C634</accession>
<evidence type="ECO:0000256" key="3">
    <source>
        <dbReference type="HAMAP-Rule" id="MF_00040"/>
    </source>
</evidence>
<dbReference type="PANTHER" id="PTHR20982:SF3">
    <property type="entry name" value="MITOCHONDRIAL RIBOSOME RECYCLING FACTOR PSEUDO 1"/>
    <property type="match status" value="1"/>
</dbReference>
<keyword evidence="2 3" id="KW-0648">Protein biosynthesis</keyword>
<sequence>MIDPAVMQTLDQRMTKTILALKEELSAVRTGRASTNLLDRIVVQAYGSETPLNQVATLNVPEPRLITIQPWDKKLIKAIEKGILESDLGLNPSNDGVLIRVPLPELNEERRKELVKMVQKTGEQTKVALRNVRREAMEMYKKQEKNKEISQDDLRHLEKVVQEHTDQRVKEVDEIVAHKEADVMRV</sequence>
<protein>
    <recommendedName>
        <fullName evidence="3">Ribosome-recycling factor</fullName>
        <shortName evidence="3">RRF</shortName>
    </recommendedName>
    <alternativeName>
        <fullName evidence="3">Ribosome-releasing factor</fullName>
    </alternativeName>
</protein>
<dbReference type="SUPFAM" id="SSF55194">
    <property type="entry name" value="Ribosome recycling factor, RRF"/>
    <property type="match status" value="1"/>
</dbReference>
<feature type="domain" description="Ribosome recycling factor" evidence="5">
    <location>
        <begin position="21"/>
        <end position="184"/>
    </location>
</feature>
<organism evidence="6 7">
    <name type="scientific">Candidatus Magnetaquiglobus chichijimensis</name>
    <dbReference type="NCBI Taxonomy" id="3141448"/>
    <lineage>
        <taxon>Bacteria</taxon>
        <taxon>Pseudomonadati</taxon>
        <taxon>Pseudomonadota</taxon>
        <taxon>Magnetococcia</taxon>
        <taxon>Magnetococcales</taxon>
        <taxon>Candidatus Magnetaquicoccaceae</taxon>
        <taxon>Candidatus Magnetaquiglobus</taxon>
    </lineage>
</organism>
<dbReference type="HAMAP" id="MF_00040">
    <property type="entry name" value="RRF"/>
    <property type="match status" value="1"/>
</dbReference>
<evidence type="ECO:0000313" key="7">
    <source>
        <dbReference type="Proteomes" id="UP001628193"/>
    </source>
</evidence>
<dbReference type="InterPro" id="IPR036191">
    <property type="entry name" value="RRF_sf"/>
</dbReference>
<evidence type="ECO:0000256" key="1">
    <source>
        <dbReference type="ARBA" id="ARBA00005912"/>
    </source>
</evidence>
<name>A0ABQ0C634_9PROT</name>
<reference evidence="6 7" key="1">
    <citation type="submission" date="2024-09" db="EMBL/GenBank/DDBJ databases">
        <title>Draft genome sequence of Candidatus Magnetaquicoccaceae bacterium FCR-1.</title>
        <authorList>
            <person name="Shimoshige H."/>
            <person name="Shimamura S."/>
            <person name="Taoka A."/>
            <person name="Kobayashi H."/>
            <person name="Maekawa T."/>
        </authorList>
    </citation>
    <scope>NUCLEOTIDE SEQUENCE [LARGE SCALE GENOMIC DNA]</scope>
    <source>
        <strain evidence="6 7">FCR-1</strain>
    </source>
</reference>
<keyword evidence="7" id="KW-1185">Reference proteome</keyword>
<comment type="function">
    <text evidence="3">Responsible for the release of ribosomes from messenger RNA at the termination of protein biosynthesis. May increase the efficiency of translation by recycling ribosomes from one round of translation to another.</text>
</comment>
<dbReference type="Proteomes" id="UP001628193">
    <property type="component" value="Unassembled WGS sequence"/>
</dbReference>
<dbReference type="NCBIfam" id="TIGR00496">
    <property type="entry name" value="frr"/>
    <property type="match status" value="1"/>
</dbReference>
<comment type="caution">
    <text evidence="6">The sequence shown here is derived from an EMBL/GenBank/DDBJ whole genome shotgun (WGS) entry which is preliminary data.</text>
</comment>
<dbReference type="CDD" id="cd00520">
    <property type="entry name" value="RRF"/>
    <property type="match status" value="1"/>
</dbReference>
<evidence type="ECO:0000256" key="4">
    <source>
        <dbReference type="SAM" id="Coils"/>
    </source>
</evidence>
<dbReference type="InterPro" id="IPR023584">
    <property type="entry name" value="Ribosome_recyc_fac_dom"/>
</dbReference>
<evidence type="ECO:0000313" key="6">
    <source>
        <dbReference type="EMBL" id="GAB0056350.1"/>
    </source>
</evidence>